<evidence type="ECO:0000256" key="4">
    <source>
        <dbReference type="ARBA" id="ARBA00022960"/>
    </source>
</evidence>
<comment type="caution">
    <text evidence="10">The sequence shown here is derived from an EMBL/GenBank/DDBJ whole genome shotgun (WGS) entry which is preliminary data.</text>
</comment>
<dbReference type="UniPathway" id="UPA00219"/>
<feature type="active site" description="Nucleophile" evidence="7">
    <location>
        <position position="301"/>
    </location>
</feature>
<evidence type="ECO:0000256" key="5">
    <source>
        <dbReference type="ARBA" id="ARBA00022984"/>
    </source>
</evidence>
<dbReference type="RefSeq" id="WP_133397426.1">
    <property type="nucleotide sequence ID" value="NZ_SNAA01000014.1"/>
</dbReference>
<dbReference type="InterPro" id="IPR038063">
    <property type="entry name" value="Transpep_catalytic_dom"/>
</dbReference>
<dbReference type="SUPFAM" id="SSF47090">
    <property type="entry name" value="PGBD-like"/>
    <property type="match status" value="1"/>
</dbReference>
<evidence type="ECO:0000256" key="3">
    <source>
        <dbReference type="ARBA" id="ARBA00022679"/>
    </source>
</evidence>
<dbReference type="Pfam" id="PF01471">
    <property type="entry name" value="PG_binding_1"/>
    <property type="match status" value="1"/>
</dbReference>
<evidence type="ECO:0000259" key="9">
    <source>
        <dbReference type="PROSITE" id="PS52029"/>
    </source>
</evidence>
<evidence type="ECO:0000313" key="11">
    <source>
        <dbReference type="Proteomes" id="UP000295701"/>
    </source>
</evidence>
<dbReference type="GO" id="GO:0018104">
    <property type="term" value="P:peptidoglycan-protein cross-linking"/>
    <property type="evidence" value="ECO:0007669"/>
    <property type="project" value="TreeGrafter"/>
</dbReference>
<dbReference type="GO" id="GO:0071972">
    <property type="term" value="F:peptidoglycan L,D-transpeptidase activity"/>
    <property type="evidence" value="ECO:0007669"/>
    <property type="project" value="TreeGrafter"/>
</dbReference>
<feature type="domain" description="L,D-TPase catalytic" evidence="9">
    <location>
        <begin position="192"/>
        <end position="325"/>
    </location>
</feature>
<dbReference type="GO" id="GO:0008360">
    <property type="term" value="P:regulation of cell shape"/>
    <property type="evidence" value="ECO:0007669"/>
    <property type="project" value="UniProtKB-UniRule"/>
</dbReference>
<sequence>MRLAPVLAAALAPALGLAATPVAAQSLPFDATAIDAATYDGGALPEGQSALTAKVQTLLDRAGTSPGVIDGWKGGMSRTAILAFERRAGLEPDGAMDPDLWRALGGPDATGLTQSYTITAEDASGLVDAIPDDYAERAEMDRLAYLRVTEKLAERFHMDEDFLIALNGGGTFDPGRTIAVMDPGEDVSEPIARIVIDKSDQRLTAFGENGEIVSDYPVTVGSDQLPSPSGTHEVKAVAVEPVYTYRPDENFQQGDNDEVLQIPPGPNNPVGRIWIDLSKPTYGIHGWAHPSELFTAASHGCVRMTNWDATELAHIVSPGVTVEFRE</sequence>
<comment type="similarity">
    <text evidence="2">Belongs to the YkuD family.</text>
</comment>
<accession>A0A4R6A602</accession>
<evidence type="ECO:0000256" key="7">
    <source>
        <dbReference type="PROSITE-ProRule" id="PRU01373"/>
    </source>
</evidence>
<name>A0A4R6A602_9RHOB</name>
<feature type="signal peptide" evidence="8">
    <location>
        <begin position="1"/>
        <end position="24"/>
    </location>
</feature>
<dbReference type="Gene3D" id="2.40.440.10">
    <property type="entry name" value="L,D-transpeptidase catalytic domain-like"/>
    <property type="match status" value="1"/>
</dbReference>
<protein>
    <submittedName>
        <fullName evidence="10">Murein L,D-transpeptidase</fullName>
    </submittedName>
</protein>
<organism evidence="10 11">
    <name type="scientific">Palleronia sediminis</name>
    <dbReference type="NCBI Taxonomy" id="2547833"/>
    <lineage>
        <taxon>Bacteria</taxon>
        <taxon>Pseudomonadati</taxon>
        <taxon>Pseudomonadota</taxon>
        <taxon>Alphaproteobacteria</taxon>
        <taxon>Rhodobacterales</taxon>
        <taxon>Roseobacteraceae</taxon>
        <taxon>Palleronia</taxon>
    </lineage>
</organism>
<reference evidence="10 11" key="1">
    <citation type="submission" date="2019-03" db="EMBL/GenBank/DDBJ databases">
        <title>Primorskyibacter sp. SS33 isolated from sediments.</title>
        <authorList>
            <person name="Xunke S."/>
        </authorList>
    </citation>
    <scope>NUCLEOTIDE SEQUENCE [LARGE SCALE GENOMIC DNA]</scope>
    <source>
        <strain evidence="10 11">SS33</strain>
    </source>
</reference>
<dbReference type="EMBL" id="SNAA01000014">
    <property type="protein sequence ID" value="TDL78107.1"/>
    <property type="molecule type" value="Genomic_DNA"/>
</dbReference>
<keyword evidence="5 7" id="KW-0573">Peptidoglycan synthesis</keyword>
<dbReference type="PANTHER" id="PTHR30582:SF30">
    <property type="entry name" value="BLR4375 PROTEIN"/>
    <property type="match status" value="1"/>
</dbReference>
<keyword evidence="8" id="KW-0732">Signal</keyword>
<dbReference type="PROSITE" id="PS52029">
    <property type="entry name" value="LD_TPASE"/>
    <property type="match status" value="1"/>
</dbReference>
<dbReference type="GO" id="GO:0016740">
    <property type="term" value="F:transferase activity"/>
    <property type="evidence" value="ECO:0007669"/>
    <property type="project" value="UniProtKB-KW"/>
</dbReference>
<dbReference type="Gene3D" id="1.10.101.10">
    <property type="entry name" value="PGBD-like superfamily/PGBD"/>
    <property type="match status" value="1"/>
</dbReference>
<dbReference type="PANTHER" id="PTHR30582">
    <property type="entry name" value="L,D-TRANSPEPTIDASE"/>
    <property type="match status" value="1"/>
</dbReference>
<dbReference type="InterPro" id="IPR036365">
    <property type="entry name" value="PGBD-like_sf"/>
</dbReference>
<dbReference type="SUPFAM" id="SSF141523">
    <property type="entry name" value="L,D-transpeptidase catalytic domain-like"/>
    <property type="match status" value="1"/>
</dbReference>
<dbReference type="Pfam" id="PF03734">
    <property type="entry name" value="YkuD"/>
    <property type="match status" value="1"/>
</dbReference>
<evidence type="ECO:0000313" key="10">
    <source>
        <dbReference type="EMBL" id="TDL78107.1"/>
    </source>
</evidence>
<dbReference type="AlphaFoldDB" id="A0A4R6A602"/>
<dbReference type="InterPro" id="IPR036366">
    <property type="entry name" value="PGBDSf"/>
</dbReference>
<keyword evidence="11" id="KW-1185">Reference proteome</keyword>
<dbReference type="Proteomes" id="UP000295701">
    <property type="component" value="Unassembled WGS sequence"/>
</dbReference>
<feature type="active site" description="Proton donor/acceptor" evidence="7">
    <location>
        <position position="285"/>
    </location>
</feature>
<dbReference type="GO" id="GO:0071555">
    <property type="term" value="P:cell wall organization"/>
    <property type="evidence" value="ECO:0007669"/>
    <property type="project" value="UniProtKB-UniRule"/>
</dbReference>
<feature type="chain" id="PRO_5020598696" evidence="8">
    <location>
        <begin position="25"/>
        <end position="326"/>
    </location>
</feature>
<keyword evidence="3" id="KW-0808">Transferase</keyword>
<evidence type="ECO:0000256" key="1">
    <source>
        <dbReference type="ARBA" id="ARBA00004752"/>
    </source>
</evidence>
<evidence type="ECO:0000256" key="2">
    <source>
        <dbReference type="ARBA" id="ARBA00005992"/>
    </source>
</evidence>
<dbReference type="InterPro" id="IPR050979">
    <property type="entry name" value="LD-transpeptidase"/>
</dbReference>
<dbReference type="GO" id="GO:0005576">
    <property type="term" value="C:extracellular region"/>
    <property type="evidence" value="ECO:0007669"/>
    <property type="project" value="TreeGrafter"/>
</dbReference>
<dbReference type="InterPro" id="IPR002477">
    <property type="entry name" value="Peptidoglycan-bd-like"/>
</dbReference>
<dbReference type="CDD" id="cd16913">
    <property type="entry name" value="YkuD_like"/>
    <property type="match status" value="1"/>
</dbReference>
<dbReference type="OrthoDB" id="9787225at2"/>
<keyword evidence="6 7" id="KW-0961">Cell wall biogenesis/degradation</keyword>
<proteinExistence type="inferred from homology"/>
<evidence type="ECO:0000256" key="6">
    <source>
        <dbReference type="ARBA" id="ARBA00023316"/>
    </source>
</evidence>
<comment type="pathway">
    <text evidence="1 7">Cell wall biogenesis; peptidoglycan biosynthesis.</text>
</comment>
<keyword evidence="4 7" id="KW-0133">Cell shape</keyword>
<gene>
    <name evidence="10" type="ORF">E2L08_12470</name>
</gene>
<dbReference type="InterPro" id="IPR005490">
    <property type="entry name" value="LD_TPept_cat_dom"/>
</dbReference>
<evidence type="ECO:0000256" key="8">
    <source>
        <dbReference type="SAM" id="SignalP"/>
    </source>
</evidence>